<dbReference type="PROSITE" id="PS50234">
    <property type="entry name" value="VWFA"/>
    <property type="match status" value="1"/>
</dbReference>
<evidence type="ECO:0000259" key="3">
    <source>
        <dbReference type="PROSITE" id="PS50234"/>
    </source>
</evidence>
<feature type="region of interest" description="Disordered" evidence="1">
    <location>
        <begin position="176"/>
        <end position="195"/>
    </location>
</feature>
<keyword evidence="2" id="KW-0472">Membrane</keyword>
<keyword evidence="5" id="KW-1185">Reference proteome</keyword>
<feature type="compositionally biased region" description="Low complexity" evidence="1">
    <location>
        <begin position="176"/>
        <end position="187"/>
    </location>
</feature>
<evidence type="ECO:0000256" key="1">
    <source>
        <dbReference type="SAM" id="MobiDB-lite"/>
    </source>
</evidence>
<evidence type="ECO:0000313" key="4">
    <source>
        <dbReference type="EMBL" id="OHV34476.1"/>
    </source>
</evidence>
<reference evidence="5" key="1">
    <citation type="submission" date="2016-07" db="EMBL/GenBank/DDBJ databases">
        <title>Frankia sp. NRRL B-16219 Genome sequencing.</title>
        <authorList>
            <person name="Ghodhbane-Gtari F."/>
            <person name="Swanson E."/>
            <person name="Gueddou A."/>
            <person name="Louati M."/>
            <person name="Nouioui I."/>
            <person name="Hezbri K."/>
            <person name="Abebe-Akele F."/>
            <person name="Simpson S."/>
            <person name="Morris K."/>
            <person name="Thomas K."/>
            <person name="Gtari M."/>
            <person name="Tisa L.S."/>
        </authorList>
    </citation>
    <scope>NUCLEOTIDE SEQUENCE [LARGE SCALE GENOMIC DNA]</scope>
    <source>
        <strain evidence="5">NRRL B-16219</strain>
    </source>
</reference>
<evidence type="ECO:0000256" key="2">
    <source>
        <dbReference type="SAM" id="Phobius"/>
    </source>
</evidence>
<feature type="domain" description="VWFA" evidence="3">
    <location>
        <begin position="45"/>
        <end position="272"/>
    </location>
</feature>
<dbReference type="AlphaFoldDB" id="A0A1S1QLK2"/>
<comment type="caution">
    <text evidence="4">The sequence shown here is derived from an EMBL/GenBank/DDBJ whole genome shotgun (WGS) entry which is preliminary data.</text>
</comment>
<keyword evidence="2" id="KW-0812">Transmembrane</keyword>
<feature type="region of interest" description="Disordered" evidence="1">
    <location>
        <begin position="687"/>
        <end position="725"/>
    </location>
</feature>
<dbReference type="SUPFAM" id="SSF53300">
    <property type="entry name" value="vWA-like"/>
    <property type="match status" value="1"/>
</dbReference>
<organism evidence="4 5">
    <name type="scientific">Parafrankia soli</name>
    <dbReference type="NCBI Taxonomy" id="2599596"/>
    <lineage>
        <taxon>Bacteria</taxon>
        <taxon>Bacillati</taxon>
        <taxon>Actinomycetota</taxon>
        <taxon>Actinomycetes</taxon>
        <taxon>Frankiales</taxon>
        <taxon>Frankiaceae</taxon>
        <taxon>Parafrankia</taxon>
    </lineage>
</organism>
<feature type="transmembrane region" description="Helical" evidence="2">
    <location>
        <begin position="661"/>
        <end position="685"/>
    </location>
</feature>
<feature type="compositionally biased region" description="Gly residues" evidence="1">
    <location>
        <begin position="465"/>
        <end position="484"/>
    </location>
</feature>
<dbReference type="InterPro" id="IPR036465">
    <property type="entry name" value="vWFA_dom_sf"/>
</dbReference>
<proteinExistence type="predicted"/>
<feature type="region of interest" description="Disordered" evidence="1">
    <location>
        <begin position="842"/>
        <end position="898"/>
    </location>
</feature>
<dbReference type="Proteomes" id="UP000179769">
    <property type="component" value="Unassembled WGS sequence"/>
</dbReference>
<protein>
    <recommendedName>
        <fullName evidence="3">VWFA domain-containing protein</fullName>
    </recommendedName>
</protein>
<keyword evidence="2" id="KW-1133">Transmembrane helix</keyword>
<sequence>MLPAAPVVQARTAAFVGGAQAAASPMPEAVPLPGSAGAADSGAMDAVILVDVSRSLDEPTIALEARAAGVIAATDLSTRTRIAVTAFASMGPSGSSTARPAAETLCPLAPVDDPDDRDRISGCLSGIMRRTAGQGQDTDYVAALKSGFDTLLSAPATGFGPARKVIFILTDGQLSTAGTDSSGGSSTDRSESGQIRDEILPAARKAGIEIWPFGFGPKPNITDPTGHTVDLATLARDASPPPTPCPGYDPATERVVPLATSADLTGPLLTTLGLLRCEFAGPVKSYGLDLGSEVGVVIPAGVADAAITVLKPSQGTRLTFHPPGPGGVGDRDVPLPRDFDEAGSSYVRRGGSGWVESLRIVNPPPGTWVVKAEPAPGEPGGMITVVPVWRLLGNLEIDGPAPYPGSQASAHLRLFGRRDAFADAAGTAGLRVDVTTLRPGQNPADGIPAGTLRDDGGKQDVPGAERGGGAGNGVGSGTESGRGDGVFSGSVAVPKDASERVIFVARLGGTSFGQALCARQVCGEWTFMSAVSGSAGGVGAAGPHIRIRPPAGSVVAGGEISGEITIHALGTGKLPLLGIALLDQDPGVTVSPARIQPPAGGGSGTGTTVRFTLRVDSSARPGPLRGSVAVTNLNAPPNTGMAVGDFDITVRPAPTGGTSGWVRLIVALVSAALFAGLVSGGLMAWGSSKKRRSMGGRPDRGVADPSDIPSDQPVPSGTPASPEPRGVLGLTVYLYDHGTPVDYLDAEESDGARLALRLPKPDSPPQLARPADGAEPDFVIRRVEDPESTDIRIRRPGQRELTFPVGLTVLHRAENAFDLAVMDTWEPAEPDVNPADRMNADRYAVSGDGAPSAAVQPTAQAVEPGTGPAPAVDGEPDPATEPVAPPPGGSRVGEVNRA</sequence>
<gene>
    <name evidence="4" type="ORF">BBK14_15260</name>
</gene>
<feature type="region of interest" description="Disordered" evidence="1">
    <location>
        <begin position="436"/>
        <end position="484"/>
    </location>
</feature>
<dbReference type="EMBL" id="MAXA01000136">
    <property type="protein sequence ID" value="OHV34476.1"/>
    <property type="molecule type" value="Genomic_DNA"/>
</dbReference>
<dbReference type="Gene3D" id="3.40.50.410">
    <property type="entry name" value="von Willebrand factor, type A domain"/>
    <property type="match status" value="1"/>
</dbReference>
<dbReference type="CDD" id="cd00198">
    <property type="entry name" value="vWFA"/>
    <property type="match status" value="1"/>
</dbReference>
<name>A0A1S1QLK2_9ACTN</name>
<evidence type="ECO:0000313" key="5">
    <source>
        <dbReference type="Proteomes" id="UP000179769"/>
    </source>
</evidence>
<dbReference type="InterPro" id="IPR002035">
    <property type="entry name" value="VWF_A"/>
</dbReference>
<accession>A0A1S1QLK2</accession>